<dbReference type="AlphaFoldDB" id="A0A0K8RNK8"/>
<keyword evidence="1" id="KW-0472">Membrane</keyword>
<protein>
    <submittedName>
        <fullName evidence="2">Putative secreted protein</fullName>
    </submittedName>
</protein>
<evidence type="ECO:0000313" key="2">
    <source>
        <dbReference type="EMBL" id="JAA72503.1"/>
    </source>
</evidence>
<feature type="transmembrane region" description="Helical" evidence="1">
    <location>
        <begin position="108"/>
        <end position="127"/>
    </location>
</feature>
<feature type="non-terminal residue" evidence="2">
    <location>
        <position position="1"/>
    </location>
</feature>
<reference evidence="2" key="1">
    <citation type="submission" date="2012-12" db="EMBL/GenBank/DDBJ databases">
        <title>Identification and characterization of a phenylalanine ammonia-lyase gene family in Isatis indigotica Fort.</title>
        <authorList>
            <person name="Liu Q."/>
            <person name="Chen J."/>
            <person name="Zhou X."/>
            <person name="Di P."/>
            <person name="Xiao Y."/>
            <person name="Xuan H."/>
            <person name="Zhang L."/>
            <person name="Chen W."/>
        </authorList>
    </citation>
    <scope>NUCLEOTIDE SEQUENCE</scope>
    <source>
        <tissue evidence="2">Salivary gland</tissue>
    </source>
</reference>
<name>A0A0K8RNK8_IXORI</name>
<proteinExistence type="evidence at transcript level"/>
<sequence>ISGTVNFGFWLLRSKSLSTVDLGPGDRHRGLLYHELRSQVLGYYELQSWRIRYRGHRFRGLGYHGHCHKNFGTVYIGPMGLGTVSLNPRYLGAMDGTKDLGSRTKVPWAWVQWIWVLPVLLSFFSSLEDMP</sequence>
<keyword evidence="1" id="KW-0812">Transmembrane</keyword>
<keyword evidence="1" id="KW-1133">Transmembrane helix</keyword>
<organism evidence="2">
    <name type="scientific">Ixodes ricinus</name>
    <name type="common">Common tick</name>
    <name type="synonym">Acarus ricinus</name>
    <dbReference type="NCBI Taxonomy" id="34613"/>
    <lineage>
        <taxon>Eukaryota</taxon>
        <taxon>Metazoa</taxon>
        <taxon>Ecdysozoa</taxon>
        <taxon>Arthropoda</taxon>
        <taxon>Chelicerata</taxon>
        <taxon>Arachnida</taxon>
        <taxon>Acari</taxon>
        <taxon>Parasitiformes</taxon>
        <taxon>Ixodida</taxon>
        <taxon>Ixodoidea</taxon>
        <taxon>Ixodidae</taxon>
        <taxon>Ixodinae</taxon>
        <taxon>Ixodes</taxon>
    </lineage>
</organism>
<accession>A0A0K8RNK8</accession>
<dbReference type="EMBL" id="GADI01001305">
    <property type="protein sequence ID" value="JAA72503.1"/>
    <property type="molecule type" value="mRNA"/>
</dbReference>
<evidence type="ECO:0000256" key="1">
    <source>
        <dbReference type="SAM" id="Phobius"/>
    </source>
</evidence>